<dbReference type="EMBL" id="FUWH01000005">
    <property type="protein sequence ID" value="SJZ85022.1"/>
    <property type="molecule type" value="Genomic_DNA"/>
</dbReference>
<dbReference type="AlphaFoldDB" id="A0A1T4P0W2"/>
<feature type="domain" description="DUF3322" evidence="2">
    <location>
        <begin position="7"/>
        <end position="180"/>
    </location>
</feature>
<organism evidence="3 4">
    <name type="scientific">Sediminibacterium ginsengisoli</name>
    <dbReference type="NCBI Taxonomy" id="413434"/>
    <lineage>
        <taxon>Bacteria</taxon>
        <taxon>Pseudomonadati</taxon>
        <taxon>Bacteroidota</taxon>
        <taxon>Chitinophagia</taxon>
        <taxon>Chitinophagales</taxon>
        <taxon>Chitinophagaceae</taxon>
        <taxon>Sediminibacterium</taxon>
    </lineage>
</organism>
<dbReference type="Pfam" id="PF09983">
    <property type="entry name" value="JetD_C"/>
    <property type="match status" value="1"/>
</dbReference>
<name>A0A1T4P0W2_9BACT</name>
<reference evidence="3 4" key="1">
    <citation type="submission" date="2017-02" db="EMBL/GenBank/DDBJ databases">
        <authorList>
            <person name="Peterson S.W."/>
        </authorList>
    </citation>
    <scope>NUCLEOTIDE SEQUENCE [LARGE SCALE GENOMIC DNA]</scope>
    <source>
        <strain evidence="3 4">DSM 22335</strain>
    </source>
</reference>
<dbReference type="Pfam" id="PF11795">
    <property type="entry name" value="DUF3322"/>
    <property type="match status" value="1"/>
</dbReference>
<dbReference type="STRING" id="413434.SAMN04488132_10585"/>
<evidence type="ECO:0000313" key="4">
    <source>
        <dbReference type="Proteomes" id="UP000190888"/>
    </source>
</evidence>
<evidence type="ECO:0000259" key="1">
    <source>
        <dbReference type="Pfam" id="PF09983"/>
    </source>
</evidence>
<feature type="domain" description="Wadjet protein JetD C-terminal" evidence="1">
    <location>
        <begin position="202"/>
        <end position="374"/>
    </location>
</feature>
<evidence type="ECO:0000313" key="3">
    <source>
        <dbReference type="EMBL" id="SJZ85022.1"/>
    </source>
</evidence>
<dbReference type="OrthoDB" id="322908at2"/>
<evidence type="ECO:0008006" key="5">
    <source>
        <dbReference type="Google" id="ProtNLM"/>
    </source>
</evidence>
<dbReference type="InterPro" id="IPR024537">
    <property type="entry name" value="DUF3322"/>
</dbReference>
<sequence length="379" mass="44101">MEPSYMAQLEKSYKRYLEDLVAGKDFEPIVLRGGKGKPSTAIELHQQVALFQKNEKRDKTPGWTIEWQDWFSKKLGNQSWPSQITVSTEEDLLFLTDKSKHAAEFKKILNTLLEWTPAIQPLLQKYPNLVHEHKDDWNTLMAVTSYLLNNQTSGQYLRSIPVPAHTKFMQQKKSILLSLLKTIRPDIYDENHLDLEIALGTRRKPYLFTMRLLDPELSQVCLSGIECFALPVEEIKNKQWPVNRVILVENETNLYLLPSMPCTLAIFSSGKALHLLHEIELFTNASLYYWGDLDEEGFVMLNDARTYYPKMASIFMDTETMNTHIQEMHQQPQPYKSHQLNNLSSAEKTAYDQLYSHNGRIEQERLRQDYIMKKLLSLG</sequence>
<accession>A0A1T4P0W2</accession>
<protein>
    <recommendedName>
        <fullName evidence="5">Wadjet protein JetD C-terminal domain-containing protein</fullName>
    </recommendedName>
</protein>
<dbReference type="RefSeq" id="WP_078831416.1">
    <property type="nucleotide sequence ID" value="NZ_FUWH01000005.1"/>
</dbReference>
<gene>
    <name evidence="3" type="ORF">SAMN04488132_10585</name>
</gene>
<dbReference type="Proteomes" id="UP000190888">
    <property type="component" value="Unassembled WGS sequence"/>
</dbReference>
<proteinExistence type="predicted"/>
<evidence type="ECO:0000259" key="2">
    <source>
        <dbReference type="Pfam" id="PF11795"/>
    </source>
</evidence>
<dbReference type="InterPro" id="IPR024534">
    <property type="entry name" value="JetD_C"/>
</dbReference>
<keyword evidence="4" id="KW-1185">Reference proteome</keyword>